<evidence type="ECO:0000313" key="2">
    <source>
        <dbReference type="EMBL" id="AXH50969.1"/>
    </source>
</evidence>
<evidence type="ECO:0000256" key="1">
    <source>
        <dbReference type="SAM" id="Phobius"/>
    </source>
</evidence>
<keyword evidence="1" id="KW-0812">Transmembrane</keyword>
<dbReference type="EMBL" id="MH553517">
    <property type="protein sequence ID" value="AXH50969.1"/>
    <property type="molecule type" value="Genomic_DNA"/>
</dbReference>
<gene>
    <name evidence="2" type="ORF">CPT_Scapp_040</name>
</gene>
<reference evidence="3" key="1">
    <citation type="submission" date="2018-06" db="EMBL/GenBank/DDBJ databases">
        <title>Complete genome of Serratia marcescens Siphophage Scapp.</title>
        <authorList>
            <person name="Koehler B.T."/>
            <person name="Bonasera R."/>
            <person name="Liu M."/>
            <person name="Kongari R."/>
        </authorList>
    </citation>
    <scope>NUCLEOTIDE SEQUENCE [LARGE SCALE GENOMIC DNA]</scope>
</reference>
<sequence length="64" mass="6846">MKKVEVAAIVLMLVVFFALQLNFAVRADLSAGLPVSLGNVIGWAVGLSVLAAWAVAVIVRRVRR</sequence>
<organism evidence="2 3">
    <name type="scientific">Serratia phage Scapp</name>
    <dbReference type="NCBI Taxonomy" id="2282409"/>
    <lineage>
        <taxon>Viruses</taxon>
        <taxon>Duplodnaviria</taxon>
        <taxon>Heunggongvirae</taxon>
        <taxon>Uroviricota</taxon>
        <taxon>Caudoviricetes</taxon>
        <taxon>Scappvirus</taxon>
        <taxon>Scappvirus scapp</taxon>
    </lineage>
</organism>
<evidence type="ECO:0000313" key="3">
    <source>
        <dbReference type="Proteomes" id="UP000260583"/>
    </source>
</evidence>
<proteinExistence type="predicted"/>
<keyword evidence="3" id="KW-1185">Reference proteome</keyword>
<keyword evidence="1" id="KW-0472">Membrane</keyword>
<feature type="transmembrane region" description="Helical" evidence="1">
    <location>
        <begin position="40"/>
        <end position="59"/>
    </location>
</feature>
<name>A0A345L6R7_9CAUD</name>
<accession>A0A345L6R7</accession>
<protein>
    <submittedName>
        <fullName evidence="2">Uncharacterized protein</fullName>
    </submittedName>
</protein>
<dbReference type="Proteomes" id="UP000260583">
    <property type="component" value="Segment"/>
</dbReference>
<keyword evidence="1" id="KW-1133">Transmembrane helix</keyword>